<feature type="domain" description="Bacteriophage T5 Orf172 DNA-binding" evidence="1">
    <location>
        <begin position="164"/>
        <end position="238"/>
    </location>
</feature>
<dbReference type="Proteomes" id="UP001172645">
    <property type="component" value="Unassembled WGS sequence"/>
</dbReference>
<evidence type="ECO:0000259" key="1">
    <source>
        <dbReference type="SMART" id="SM00974"/>
    </source>
</evidence>
<reference evidence="2" key="1">
    <citation type="submission" date="2023-06" db="EMBL/GenBank/DDBJ databases">
        <title>Phylogenetic Diversity of Rhizobium strains.</title>
        <authorList>
            <person name="Moura F.T."/>
            <person name="Helene L.C.F."/>
            <person name="Hungria M."/>
        </authorList>
    </citation>
    <scope>NUCLEOTIDE SEQUENCE</scope>
    <source>
        <strain evidence="2">CCGE526</strain>
    </source>
</reference>
<sequence>MSDYKKQDILLKIQQVAADNGGKSPGIARFEAETGIKRHEWQGKIWRNWSDAVAEAGLAPNELQVAWSADALLDLVMDIAKALGRFPTTSDLDFEFHHRPNSPDRKTLLKRWGMAELATALAEHADRAGEVEVASLARAYIPRRQNVDYDRDNPATLVGYVYMQRHGTDYKIGFTTSLNKRGRQIQIELPQEIELVHSILTDDPAGIEAYWHKRFAAKRTRGEWFKLTKADVAAFKRWSKIW</sequence>
<name>A0ABT7JSX2_9HYPH</name>
<proteinExistence type="predicted"/>
<dbReference type="Pfam" id="PF13455">
    <property type="entry name" value="MUG113"/>
    <property type="match status" value="1"/>
</dbReference>
<protein>
    <submittedName>
        <fullName evidence="2">GIY-YIG nuclease family protein</fullName>
    </submittedName>
</protein>
<organism evidence="2 3">
    <name type="scientific">Rhizobium mayense</name>
    <dbReference type="NCBI Taxonomy" id="1312184"/>
    <lineage>
        <taxon>Bacteria</taxon>
        <taxon>Pseudomonadati</taxon>
        <taxon>Pseudomonadota</taxon>
        <taxon>Alphaproteobacteria</taxon>
        <taxon>Hyphomicrobiales</taxon>
        <taxon>Rhizobiaceae</taxon>
        <taxon>Rhizobium/Agrobacterium group</taxon>
        <taxon>Rhizobium</taxon>
    </lineage>
</organism>
<dbReference type="InterPro" id="IPR018306">
    <property type="entry name" value="Phage_T5_Orf172_DNA-bd"/>
</dbReference>
<evidence type="ECO:0000313" key="3">
    <source>
        <dbReference type="Proteomes" id="UP001172645"/>
    </source>
</evidence>
<gene>
    <name evidence="2" type="ORF">PY649_11120</name>
</gene>
<keyword evidence="3" id="KW-1185">Reference proteome</keyword>
<comment type="caution">
    <text evidence="2">The sequence shown here is derived from an EMBL/GenBank/DDBJ whole genome shotgun (WGS) entry which is preliminary data.</text>
</comment>
<dbReference type="EMBL" id="JARFYM010000006">
    <property type="protein sequence ID" value="MDL2399447.1"/>
    <property type="molecule type" value="Genomic_DNA"/>
</dbReference>
<evidence type="ECO:0000313" key="2">
    <source>
        <dbReference type="EMBL" id="MDL2399447.1"/>
    </source>
</evidence>
<dbReference type="RefSeq" id="WP_285868407.1">
    <property type="nucleotide sequence ID" value="NZ_JARFYM010000006.1"/>
</dbReference>
<accession>A0ABT7JSX2</accession>
<dbReference type="SMART" id="SM00974">
    <property type="entry name" value="T5orf172"/>
    <property type="match status" value="1"/>
</dbReference>